<sequence length="92" mass="10855">MLKEVFERLEAKEIELHVTERFRDRVVDEGYNPSYGVRPLRRAIMRLLEDSMAEKMLSEISRKGILLLWTSMLMEMLQCLTKVVGLLNRCPQ</sequence>
<keyword evidence="1" id="KW-0677">Repeat</keyword>
<organism evidence="5 6">
    <name type="scientific">Coptis chinensis</name>
    <dbReference type="NCBI Taxonomy" id="261450"/>
    <lineage>
        <taxon>Eukaryota</taxon>
        <taxon>Viridiplantae</taxon>
        <taxon>Streptophyta</taxon>
        <taxon>Embryophyta</taxon>
        <taxon>Tracheophyta</taxon>
        <taxon>Spermatophyta</taxon>
        <taxon>Magnoliopsida</taxon>
        <taxon>Ranunculales</taxon>
        <taxon>Ranunculaceae</taxon>
        <taxon>Coptidoideae</taxon>
        <taxon>Coptis</taxon>
    </lineage>
</organism>
<dbReference type="InterPro" id="IPR019489">
    <property type="entry name" value="Clp_ATPase_C"/>
</dbReference>
<dbReference type="GO" id="GO:0016887">
    <property type="term" value="F:ATP hydrolysis activity"/>
    <property type="evidence" value="ECO:0007669"/>
    <property type="project" value="TreeGrafter"/>
</dbReference>
<dbReference type="GO" id="GO:0034605">
    <property type="term" value="P:cellular response to heat"/>
    <property type="evidence" value="ECO:0007669"/>
    <property type="project" value="TreeGrafter"/>
</dbReference>
<dbReference type="Pfam" id="PF10431">
    <property type="entry name" value="ClpB_D2-small"/>
    <property type="match status" value="1"/>
</dbReference>
<name>A0A835IRC8_9MAGN</name>
<evidence type="ECO:0000313" key="6">
    <source>
        <dbReference type="Proteomes" id="UP000631114"/>
    </source>
</evidence>
<comment type="caution">
    <text evidence="5">The sequence shown here is derived from an EMBL/GenBank/DDBJ whole genome shotgun (WGS) entry which is preliminary data.</text>
</comment>
<dbReference type="OrthoDB" id="47330at2759"/>
<keyword evidence="3" id="KW-0067">ATP-binding</keyword>
<reference evidence="5 6" key="1">
    <citation type="submission" date="2020-10" db="EMBL/GenBank/DDBJ databases">
        <title>The Coptis chinensis genome and diversification of protoberbering-type alkaloids.</title>
        <authorList>
            <person name="Wang B."/>
            <person name="Shu S."/>
            <person name="Song C."/>
            <person name="Liu Y."/>
        </authorList>
    </citation>
    <scope>NUCLEOTIDE SEQUENCE [LARGE SCALE GENOMIC DNA]</scope>
    <source>
        <strain evidence="5">HL-2020</strain>
        <tissue evidence="5">Leaf</tissue>
    </source>
</reference>
<keyword evidence="2" id="KW-0547">Nucleotide-binding</keyword>
<accession>A0A835IRC8</accession>
<dbReference type="InterPro" id="IPR050130">
    <property type="entry name" value="ClpA_ClpB"/>
</dbReference>
<dbReference type="GO" id="GO:0005524">
    <property type="term" value="F:ATP binding"/>
    <property type="evidence" value="ECO:0007669"/>
    <property type="project" value="UniProtKB-KW"/>
</dbReference>
<dbReference type="AlphaFoldDB" id="A0A835IRC8"/>
<gene>
    <name evidence="5" type="ORF">IFM89_022912</name>
</gene>
<evidence type="ECO:0000313" key="5">
    <source>
        <dbReference type="EMBL" id="KAF9621558.1"/>
    </source>
</evidence>
<dbReference type="Gene3D" id="1.10.8.60">
    <property type="match status" value="1"/>
</dbReference>
<protein>
    <recommendedName>
        <fullName evidence="4">Clp ATPase C-terminal domain-containing protein</fullName>
    </recommendedName>
</protein>
<evidence type="ECO:0000259" key="4">
    <source>
        <dbReference type="SMART" id="SM01086"/>
    </source>
</evidence>
<dbReference type="PANTHER" id="PTHR11638">
    <property type="entry name" value="ATP-DEPENDENT CLP PROTEASE"/>
    <property type="match status" value="1"/>
</dbReference>
<evidence type="ECO:0000256" key="1">
    <source>
        <dbReference type="ARBA" id="ARBA00022737"/>
    </source>
</evidence>
<proteinExistence type="predicted"/>
<dbReference type="PANTHER" id="PTHR11638:SF155">
    <property type="entry name" value="CHAPERONE PROTEIN CLPC1, CHLOROPLASTIC-LIKE"/>
    <property type="match status" value="1"/>
</dbReference>
<evidence type="ECO:0000256" key="3">
    <source>
        <dbReference type="ARBA" id="ARBA00022840"/>
    </source>
</evidence>
<dbReference type="Proteomes" id="UP000631114">
    <property type="component" value="Unassembled WGS sequence"/>
</dbReference>
<evidence type="ECO:0000256" key="2">
    <source>
        <dbReference type="ARBA" id="ARBA00022741"/>
    </source>
</evidence>
<dbReference type="GO" id="GO:0005737">
    <property type="term" value="C:cytoplasm"/>
    <property type="evidence" value="ECO:0007669"/>
    <property type="project" value="TreeGrafter"/>
</dbReference>
<keyword evidence="6" id="KW-1185">Reference proteome</keyword>
<dbReference type="EMBL" id="JADFTS010000002">
    <property type="protein sequence ID" value="KAF9621558.1"/>
    <property type="molecule type" value="Genomic_DNA"/>
</dbReference>
<dbReference type="SMART" id="SM01086">
    <property type="entry name" value="ClpB_D2-small"/>
    <property type="match status" value="1"/>
</dbReference>
<feature type="domain" description="Clp ATPase C-terminal" evidence="4">
    <location>
        <begin position="1"/>
        <end position="68"/>
    </location>
</feature>